<evidence type="ECO:0000256" key="1">
    <source>
        <dbReference type="SAM" id="MobiDB-lite"/>
    </source>
</evidence>
<dbReference type="Proteomes" id="UP000774935">
    <property type="component" value="Unassembled WGS sequence"/>
</dbReference>
<proteinExistence type="predicted"/>
<feature type="compositionally biased region" description="Polar residues" evidence="1">
    <location>
        <begin position="60"/>
        <end position="83"/>
    </location>
</feature>
<dbReference type="EMBL" id="JAHWXQ010000001">
    <property type="protein sequence ID" value="MBW3364158.1"/>
    <property type="molecule type" value="Genomic_DNA"/>
</dbReference>
<evidence type="ECO:0000313" key="3">
    <source>
        <dbReference type="Proteomes" id="UP000774935"/>
    </source>
</evidence>
<accession>A0ABS6X9F0</accession>
<comment type="caution">
    <text evidence="2">The sequence shown here is derived from an EMBL/GenBank/DDBJ whole genome shotgun (WGS) entry which is preliminary data.</text>
</comment>
<feature type="region of interest" description="Disordered" evidence="1">
    <location>
        <begin position="32"/>
        <end position="83"/>
    </location>
</feature>
<sequence length="83" mass="9712">MRRNRRSPTEGLFYNTGIMYDRTMGDGIHVSRSYTDSLQEPMFEEERKLHKKVEEERNRAQQSPTQHLKSNTGPGTDPKQNCL</sequence>
<protein>
    <submittedName>
        <fullName evidence="2">Uncharacterized protein</fullName>
    </submittedName>
</protein>
<name>A0ABS6X9F0_9BACT</name>
<reference evidence="2 3" key="1">
    <citation type="submission" date="2021-07" db="EMBL/GenBank/DDBJ databases">
        <authorList>
            <person name="Kim M.K."/>
        </authorList>
    </citation>
    <scope>NUCLEOTIDE SEQUENCE [LARGE SCALE GENOMIC DNA]</scope>
    <source>
        <strain evidence="2 3">HLY7-15</strain>
    </source>
</reference>
<dbReference type="RefSeq" id="WP_199108697.1">
    <property type="nucleotide sequence ID" value="NZ_JAHWXQ010000001.1"/>
</dbReference>
<evidence type="ECO:0000313" key="2">
    <source>
        <dbReference type="EMBL" id="MBW3364158.1"/>
    </source>
</evidence>
<gene>
    <name evidence="2" type="ORF">KYK27_03830</name>
</gene>
<feature type="compositionally biased region" description="Basic and acidic residues" evidence="1">
    <location>
        <begin position="44"/>
        <end position="59"/>
    </location>
</feature>
<organism evidence="2 3">
    <name type="scientific">Pontibacter populi</name>
    <dbReference type="NCBI Taxonomy" id="890055"/>
    <lineage>
        <taxon>Bacteria</taxon>
        <taxon>Pseudomonadati</taxon>
        <taxon>Bacteroidota</taxon>
        <taxon>Cytophagia</taxon>
        <taxon>Cytophagales</taxon>
        <taxon>Hymenobacteraceae</taxon>
        <taxon>Pontibacter</taxon>
    </lineage>
</organism>
<keyword evidence="3" id="KW-1185">Reference proteome</keyword>